<organism evidence="2 3">
    <name type="scientific">Xenotaenia resolanae</name>
    <dbReference type="NCBI Taxonomy" id="208358"/>
    <lineage>
        <taxon>Eukaryota</taxon>
        <taxon>Metazoa</taxon>
        <taxon>Chordata</taxon>
        <taxon>Craniata</taxon>
        <taxon>Vertebrata</taxon>
        <taxon>Euteleostomi</taxon>
        <taxon>Actinopterygii</taxon>
        <taxon>Neopterygii</taxon>
        <taxon>Teleostei</taxon>
        <taxon>Neoteleostei</taxon>
        <taxon>Acanthomorphata</taxon>
        <taxon>Ovalentaria</taxon>
        <taxon>Atherinomorphae</taxon>
        <taxon>Cyprinodontiformes</taxon>
        <taxon>Goodeidae</taxon>
        <taxon>Xenotaenia</taxon>
    </lineage>
</organism>
<name>A0ABV0WHM7_9TELE</name>
<keyword evidence="1" id="KW-0812">Transmembrane</keyword>
<keyword evidence="1" id="KW-1133">Transmembrane helix</keyword>
<protein>
    <submittedName>
        <fullName evidence="2">Uncharacterized protein</fullName>
    </submittedName>
</protein>
<evidence type="ECO:0000313" key="3">
    <source>
        <dbReference type="Proteomes" id="UP001444071"/>
    </source>
</evidence>
<gene>
    <name evidence="2" type="ORF">XENORESO_001210</name>
</gene>
<reference evidence="2 3" key="1">
    <citation type="submission" date="2021-06" db="EMBL/GenBank/DDBJ databases">
        <authorList>
            <person name="Palmer J.M."/>
        </authorList>
    </citation>
    <scope>NUCLEOTIDE SEQUENCE [LARGE SCALE GENOMIC DNA]</scope>
    <source>
        <strain evidence="2 3">XR_2019</strain>
        <tissue evidence="2">Muscle</tissue>
    </source>
</reference>
<accession>A0ABV0WHM7</accession>
<evidence type="ECO:0000256" key="1">
    <source>
        <dbReference type="SAM" id="Phobius"/>
    </source>
</evidence>
<keyword evidence="1" id="KW-0472">Membrane</keyword>
<feature type="transmembrane region" description="Helical" evidence="1">
    <location>
        <begin position="32"/>
        <end position="51"/>
    </location>
</feature>
<dbReference type="Proteomes" id="UP001444071">
    <property type="component" value="Unassembled WGS sequence"/>
</dbReference>
<comment type="caution">
    <text evidence="2">The sequence shown here is derived from an EMBL/GenBank/DDBJ whole genome shotgun (WGS) entry which is preliminary data.</text>
</comment>
<keyword evidence="3" id="KW-1185">Reference proteome</keyword>
<sequence length="105" mass="12041">MAHSLSDHSHHSTPPFLFLSFTHSKTHTLTHAAAWFHCAVIFLILHFPTVMKYFLSSDSSLCGCCLSSDSPDFTPNTFVFNYQCISVLRLNQIDFYRQKQLRLSV</sequence>
<proteinExistence type="predicted"/>
<dbReference type="EMBL" id="JAHRIM010050166">
    <property type="protein sequence ID" value="MEQ2268497.1"/>
    <property type="molecule type" value="Genomic_DNA"/>
</dbReference>
<evidence type="ECO:0000313" key="2">
    <source>
        <dbReference type="EMBL" id="MEQ2268497.1"/>
    </source>
</evidence>